<dbReference type="PANTHER" id="PTHR34847:SF1">
    <property type="entry name" value="NODULATION PROTEIN U"/>
    <property type="match status" value="1"/>
</dbReference>
<evidence type="ECO:0000259" key="1">
    <source>
        <dbReference type="Pfam" id="PF02543"/>
    </source>
</evidence>
<dbReference type="AlphaFoldDB" id="C4KG95"/>
<dbReference type="Proteomes" id="UP000001479">
    <property type="component" value="Chromosome"/>
</dbReference>
<organism evidence="2 3">
    <name type="scientific">Saccharolobus islandicus (strain M.16.4 / Kamchatka #3)</name>
    <name type="common">Sulfolobus islandicus</name>
    <dbReference type="NCBI Taxonomy" id="426118"/>
    <lineage>
        <taxon>Archaea</taxon>
        <taxon>Thermoproteota</taxon>
        <taxon>Thermoprotei</taxon>
        <taxon>Sulfolobales</taxon>
        <taxon>Sulfolobaceae</taxon>
        <taxon>Saccharolobus</taxon>
    </lineage>
</organism>
<dbReference type="HOGENOM" id="CLU_1472149_0_0_2"/>
<gene>
    <name evidence="2" type="ordered locus">M164_1002</name>
</gene>
<feature type="domain" description="Carbamoyltransferase" evidence="1">
    <location>
        <begin position="52"/>
        <end position="172"/>
    </location>
</feature>
<dbReference type="GO" id="GO:0003824">
    <property type="term" value="F:catalytic activity"/>
    <property type="evidence" value="ECO:0007669"/>
    <property type="project" value="InterPro"/>
</dbReference>
<dbReference type="Gene3D" id="3.30.420.40">
    <property type="match status" value="1"/>
</dbReference>
<dbReference type="Pfam" id="PF02543">
    <property type="entry name" value="Carbam_trans_N"/>
    <property type="match status" value="1"/>
</dbReference>
<reference evidence="2 3" key="1">
    <citation type="journal article" date="2009" name="Proc. Natl. Acad. Sci. U.S.A.">
        <title>Biogeography of the Sulfolobus islandicus pan-genome.</title>
        <authorList>
            <person name="Reno M.L."/>
            <person name="Held N.L."/>
            <person name="Fields C.J."/>
            <person name="Burke P.V."/>
            <person name="Whitaker R.J."/>
        </authorList>
    </citation>
    <scope>NUCLEOTIDE SEQUENCE [LARGE SCALE GENOMIC DNA]</scope>
    <source>
        <strain evidence="3">M.16.4 / Kamchatka #3</strain>
    </source>
</reference>
<dbReference type="EMBL" id="CP001402">
    <property type="protein sequence ID" value="ACR41609.1"/>
    <property type="molecule type" value="Genomic_DNA"/>
</dbReference>
<sequence>MKFGYNTYLIDAIKEYLLSYLFRIPTYINFTKRIIIHSIKKSGFNISEREIKVYPVEHHLTHAASAYYFSGFNTATVLTIDGWGEIESTVIWKVKNGEFEKVLSIPAWHGSIGALWDFVSKNLNFGILEGPGKVMGLAPYGRDNLEIYKKFEEIFKLDDKNLYIFTKKFKRNSYSEIFTEIEH</sequence>
<protein>
    <submittedName>
        <fullName evidence="2">Conserved hypothetical nodulation protein</fullName>
    </submittedName>
</protein>
<dbReference type="InterPro" id="IPR003696">
    <property type="entry name" value="Carbtransf_dom"/>
</dbReference>
<evidence type="ECO:0000313" key="3">
    <source>
        <dbReference type="Proteomes" id="UP000001479"/>
    </source>
</evidence>
<name>C4KG95_SACI6</name>
<accession>C4KG95</accession>
<proteinExistence type="predicted"/>
<dbReference type="PANTHER" id="PTHR34847">
    <property type="entry name" value="NODULATION PROTEIN U"/>
    <property type="match status" value="1"/>
</dbReference>
<dbReference type="KEGG" id="sid:M164_1002"/>
<evidence type="ECO:0000313" key="2">
    <source>
        <dbReference type="EMBL" id="ACR41609.1"/>
    </source>
</evidence>
<dbReference type="InterPro" id="IPR051338">
    <property type="entry name" value="NodU/CmcH_Carbamoyltrnsfr"/>
</dbReference>